<gene>
    <name evidence="3" type="ORF">KIN20_012038</name>
</gene>
<keyword evidence="1" id="KW-0472">Membrane</keyword>
<dbReference type="EMBL" id="JAHQIW010002284">
    <property type="protein sequence ID" value="KAJ1354940.1"/>
    <property type="molecule type" value="Genomic_DNA"/>
</dbReference>
<keyword evidence="4" id="KW-1185">Reference proteome</keyword>
<proteinExistence type="predicted"/>
<dbReference type="SUPFAM" id="SSF55797">
    <property type="entry name" value="PR-1-like"/>
    <property type="match status" value="1"/>
</dbReference>
<organism evidence="3 4">
    <name type="scientific">Parelaphostrongylus tenuis</name>
    <name type="common">Meningeal worm</name>
    <dbReference type="NCBI Taxonomy" id="148309"/>
    <lineage>
        <taxon>Eukaryota</taxon>
        <taxon>Metazoa</taxon>
        <taxon>Ecdysozoa</taxon>
        <taxon>Nematoda</taxon>
        <taxon>Chromadorea</taxon>
        <taxon>Rhabditida</taxon>
        <taxon>Rhabditina</taxon>
        <taxon>Rhabditomorpha</taxon>
        <taxon>Strongyloidea</taxon>
        <taxon>Metastrongylidae</taxon>
        <taxon>Parelaphostrongylus</taxon>
    </lineage>
</organism>
<comment type="caution">
    <text evidence="3">The sequence shown here is derived from an EMBL/GenBank/DDBJ whole genome shotgun (WGS) entry which is preliminary data.</text>
</comment>
<dbReference type="InterPro" id="IPR014044">
    <property type="entry name" value="CAP_dom"/>
</dbReference>
<evidence type="ECO:0000313" key="3">
    <source>
        <dbReference type="EMBL" id="KAJ1354940.1"/>
    </source>
</evidence>
<evidence type="ECO:0000259" key="2">
    <source>
        <dbReference type="SMART" id="SM00198"/>
    </source>
</evidence>
<evidence type="ECO:0000256" key="1">
    <source>
        <dbReference type="SAM" id="Phobius"/>
    </source>
</evidence>
<feature type="domain" description="SCP" evidence="2">
    <location>
        <begin position="61"/>
        <end position="224"/>
    </location>
</feature>
<accession>A0AAD5QMY4</accession>
<dbReference type="Proteomes" id="UP001196413">
    <property type="component" value="Unassembled WGS sequence"/>
</dbReference>
<keyword evidence="1" id="KW-0812">Transmembrane</keyword>
<reference evidence="3" key="1">
    <citation type="submission" date="2021-06" db="EMBL/GenBank/DDBJ databases">
        <title>Parelaphostrongylus tenuis whole genome reference sequence.</title>
        <authorList>
            <person name="Garwood T.J."/>
            <person name="Larsen P.A."/>
            <person name="Fountain-Jones N.M."/>
            <person name="Garbe J.R."/>
            <person name="Macchietto M.G."/>
            <person name="Kania S.A."/>
            <person name="Gerhold R.W."/>
            <person name="Richards J.E."/>
            <person name="Wolf T.M."/>
        </authorList>
    </citation>
    <scope>NUCLEOTIDE SEQUENCE</scope>
    <source>
        <strain evidence="3">MNPRO001-30</strain>
        <tissue evidence="3">Meninges</tissue>
    </source>
</reference>
<sequence>MRLKLLTTRKRQINAYCSITSFFGISATVEFFERSTMQHLRIASQSIARTTSLSWNKHDAGLRKNARDQHNDRRRNLALGSIGGYPGASDMSYLEYDCTLENASLELAILNCNHKSDPDFHFTGSNNLTTAYNGPYNSDISSSKDVHFVEIWNIVDMWFKTRENSAKPLQNLTPTENDTSKIPFLQMANAATTKLGCAFHVCDASGIRNLSFVCMYGPPRVNIGVPLYNIGEPCSGCGGRNNSKCISNALCNNTGLYGQ</sequence>
<name>A0AAD5QMY4_PARTN</name>
<dbReference type="Pfam" id="PF00188">
    <property type="entry name" value="CAP"/>
    <property type="match status" value="1"/>
</dbReference>
<dbReference type="AlphaFoldDB" id="A0AAD5QMY4"/>
<dbReference type="InterPro" id="IPR035940">
    <property type="entry name" value="CAP_sf"/>
</dbReference>
<protein>
    <recommendedName>
        <fullName evidence="2">SCP domain-containing protein</fullName>
    </recommendedName>
</protein>
<dbReference type="SMART" id="SM00198">
    <property type="entry name" value="SCP"/>
    <property type="match status" value="1"/>
</dbReference>
<evidence type="ECO:0000313" key="4">
    <source>
        <dbReference type="Proteomes" id="UP001196413"/>
    </source>
</evidence>
<dbReference type="CDD" id="cd05380">
    <property type="entry name" value="CAP_euk"/>
    <property type="match status" value="1"/>
</dbReference>
<keyword evidence="1" id="KW-1133">Transmembrane helix</keyword>
<dbReference type="Gene3D" id="3.40.33.10">
    <property type="entry name" value="CAP"/>
    <property type="match status" value="1"/>
</dbReference>
<feature type="transmembrane region" description="Helical" evidence="1">
    <location>
        <begin position="12"/>
        <end position="32"/>
    </location>
</feature>